<gene>
    <name evidence="8" type="ORF">ODALV1_LOCUS16895</name>
</gene>
<protein>
    <recommendedName>
        <fullName evidence="10">Huntingtin-interacting protein 1</fullName>
    </recommendedName>
</protein>
<dbReference type="Pfam" id="PF01608">
    <property type="entry name" value="I_LWEQ"/>
    <property type="match status" value="1"/>
</dbReference>
<evidence type="ECO:0000256" key="3">
    <source>
        <dbReference type="ARBA" id="ARBA00022490"/>
    </source>
</evidence>
<feature type="coiled-coil region" evidence="5">
    <location>
        <begin position="768"/>
        <end position="795"/>
    </location>
</feature>
<dbReference type="InterPro" id="IPR030224">
    <property type="entry name" value="Sla2_fam"/>
</dbReference>
<dbReference type="CDD" id="cd17006">
    <property type="entry name" value="ANTH_N_HIP1_like"/>
    <property type="match status" value="1"/>
</dbReference>
<evidence type="ECO:0000313" key="9">
    <source>
        <dbReference type="Proteomes" id="UP001642540"/>
    </source>
</evidence>
<evidence type="ECO:0000256" key="1">
    <source>
        <dbReference type="ARBA" id="ARBA00004496"/>
    </source>
</evidence>
<dbReference type="InterPro" id="IPR013809">
    <property type="entry name" value="ENTH"/>
</dbReference>
<evidence type="ECO:0000256" key="4">
    <source>
        <dbReference type="ARBA" id="ARBA00023203"/>
    </source>
</evidence>
<sequence length="1003" mass="113645">MSLQLPRFQSKKNSLELERENFEKTQATCLSKAINNQESPVKEKHVRSAIIGTYQERGASTFWDCVFRLPLKENPVVCWKFCFVLHKVLREGHVNVLKDSQRYRLMLQEHGRFWGHLKPGYGTLVKLYCDLLNIKLNFHIRNQRIPGNLELTDDDLIQCTGDNEDAFFQLSVEMFDYLDAIVELQHEIYKTMETSRSNSMMYSGQCRLTPLIPCIQDSMLLYDYTTKILFRLHAKLSPDLLEGHRQRFLKVFAGLKQFYEKTMSLQYFKNLIEIQLLPKNPPNFLLQADLENYETRKVTIYNSMDDTQSEAHSDSFSDLVDLQESNGSNSPDPAAMAREKRIKELEEEIERLKQQLERIREEAKVRIHQLRFEIQELTAQLAEKSALIGERDKKIAELLKHECKIPNDFALRVDTAEKNAKVNEEKFGKMKGLYTNLREEHIDLLRKKGACDKELTELRKVVDGQTEMGALVEDLRKEKEELESTLHKQLRVKEAECEEMQTTLVELKSQIETVEATKSDLEKGLTAEMENLKEEMKGLLSLKSKLENSKQELGTQLEDVTKKFHEISKELLNARTANESYEAQIGGLQSQMNENMRNMESESIRRYNELLNACIEQSQFIIRKNIEDLEHPLLTGGSGALDTFVMSCHETEKFIQDLESATGKGYESFGGLKSVLEQVPLFTNHVCNLLIHGGATSQTSADIQKGDEMLSDCRNLGGSVLTLYSSIKQRLSDNSLNSSYGEVRDKLSALLATARGLGTTFSGKTDAADVLEKELQAMEQAIDEASKRMEEILSNSRASHTGVKLEVNEKLIDSCTTLMNAIRLLVQRAKHLQREIVGQGKGSASVKEFYKRNHQWTEGLISAAKSVGSGAKFLLECADKTMTNPGGGFELLIASSQDIAASTIQLVVASQVRADRSSENLALLKNASTGVKTATANVVATAKDCAQLIEESDEMDVTKLSTHNAKRLELETQAEVLRLQSELEKARMKLAALRQHHYHNSDS</sequence>
<evidence type="ECO:0000256" key="2">
    <source>
        <dbReference type="ARBA" id="ARBA00010135"/>
    </source>
</evidence>
<dbReference type="Proteomes" id="UP001642540">
    <property type="component" value="Unassembled WGS sequence"/>
</dbReference>
<dbReference type="InterPro" id="IPR035964">
    <property type="entry name" value="I/LWEQ_dom_sf"/>
</dbReference>
<dbReference type="Pfam" id="PF07651">
    <property type="entry name" value="ANTH"/>
    <property type="match status" value="1"/>
</dbReference>
<feature type="coiled-coil region" evidence="5">
    <location>
        <begin position="335"/>
        <end position="387"/>
    </location>
</feature>
<evidence type="ECO:0000313" key="8">
    <source>
        <dbReference type="EMBL" id="CAL8115526.1"/>
    </source>
</evidence>
<dbReference type="EMBL" id="CAXLJM020000051">
    <property type="protein sequence ID" value="CAL8115526.1"/>
    <property type="molecule type" value="Genomic_DNA"/>
</dbReference>
<dbReference type="SUPFAM" id="SSF109885">
    <property type="entry name" value="I/LWEQ domain"/>
    <property type="match status" value="1"/>
</dbReference>
<comment type="caution">
    <text evidence="8">The sequence shown here is derived from an EMBL/GenBank/DDBJ whole genome shotgun (WGS) entry which is preliminary data.</text>
</comment>
<accession>A0ABP1R3Q0</accession>
<feature type="domain" description="ENTH" evidence="6">
    <location>
        <begin position="18"/>
        <end position="146"/>
    </location>
</feature>
<keyword evidence="9" id="KW-1185">Reference proteome</keyword>
<dbReference type="PANTHER" id="PTHR10407:SF15">
    <property type="entry name" value="HUNTINGTIN INTERACTING PROTEIN 1"/>
    <property type="match status" value="1"/>
</dbReference>
<dbReference type="Gene3D" id="1.20.1410.10">
    <property type="entry name" value="I/LWEQ domain"/>
    <property type="match status" value="1"/>
</dbReference>
<dbReference type="InterPro" id="IPR002558">
    <property type="entry name" value="ILWEQ_dom"/>
</dbReference>
<keyword evidence="4" id="KW-0009">Actin-binding</keyword>
<dbReference type="SUPFAM" id="SSF48464">
    <property type="entry name" value="ENTH/VHS domain"/>
    <property type="match status" value="1"/>
</dbReference>
<dbReference type="PROSITE" id="PS50942">
    <property type="entry name" value="ENTH"/>
    <property type="match status" value="1"/>
</dbReference>
<keyword evidence="5" id="KW-0175">Coiled coil</keyword>
<dbReference type="SMART" id="SM00307">
    <property type="entry name" value="ILWEQ"/>
    <property type="match status" value="1"/>
</dbReference>
<dbReference type="SMART" id="SM00273">
    <property type="entry name" value="ENTH"/>
    <property type="match status" value="1"/>
</dbReference>
<dbReference type="Gene3D" id="1.20.5.1700">
    <property type="match status" value="1"/>
</dbReference>
<proteinExistence type="inferred from homology"/>
<evidence type="ECO:0000259" key="6">
    <source>
        <dbReference type="PROSITE" id="PS50942"/>
    </source>
</evidence>
<dbReference type="PANTHER" id="PTHR10407">
    <property type="entry name" value="HUNTINGTIN INTERACTING PROTEIN 1"/>
    <property type="match status" value="1"/>
</dbReference>
<evidence type="ECO:0008006" key="10">
    <source>
        <dbReference type="Google" id="ProtNLM"/>
    </source>
</evidence>
<feature type="domain" description="I/LWEQ" evidence="7">
    <location>
        <begin position="759"/>
        <end position="1001"/>
    </location>
</feature>
<evidence type="ECO:0000259" key="7">
    <source>
        <dbReference type="PROSITE" id="PS50945"/>
    </source>
</evidence>
<dbReference type="InterPro" id="IPR008942">
    <property type="entry name" value="ENTH_VHS"/>
</dbReference>
<organism evidence="8 9">
    <name type="scientific">Orchesella dallaii</name>
    <dbReference type="NCBI Taxonomy" id="48710"/>
    <lineage>
        <taxon>Eukaryota</taxon>
        <taxon>Metazoa</taxon>
        <taxon>Ecdysozoa</taxon>
        <taxon>Arthropoda</taxon>
        <taxon>Hexapoda</taxon>
        <taxon>Collembola</taxon>
        <taxon>Entomobryomorpha</taxon>
        <taxon>Entomobryoidea</taxon>
        <taxon>Orchesellidae</taxon>
        <taxon>Orchesellinae</taxon>
        <taxon>Orchesella</taxon>
    </lineage>
</organism>
<evidence type="ECO:0000256" key="5">
    <source>
        <dbReference type="SAM" id="Coils"/>
    </source>
</evidence>
<name>A0ABP1R3Q0_9HEXA</name>
<keyword evidence="3" id="KW-0963">Cytoplasm</keyword>
<dbReference type="InterPro" id="IPR011417">
    <property type="entry name" value="ANTH_dom"/>
</dbReference>
<reference evidence="8 9" key="1">
    <citation type="submission" date="2024-08" db="EMBL/GenBank/DDBJ databases">
        <authorList>
            <person name="Cucini C."/>
            <person name="Frati F."/>
        </authorList>
    </citation>
    <scope>NUCLEOTIDE SEQUENCE [LARGE SCALE GENOMIC DNA]</scope>
</reference>
<comment type="similarity">
    <text evidence="2">Belongs to the SLA2 family.</text>
</comment>
<dbReference type="Gene3D" id="1.25.40.90">
    <property type="match status" value="1"/>
</dbReference>
<comment type="subcellular location">
    <subcellularLocation>
        <location evidence="1">Cytoplasm</location>
    </subcellularLocation>
</comment>
<feature type="coiled-coil region" evidence="5">
    <location>
        <begin position="465"/>
        <end position="563"/>
    </location>
</feature>
<dbReference type="PROSITE" id="PS50945">
    <property type="entry name" value="I_LWEQ"/>
    <property type="match status" value="1"/>
</dbReference>